<dbReference type="AlphaFoldDB" id="A0A892ZPS2"/>
<sequence>MFKMMVVPDYMPDQFSAWYMLNTHLQKTADINIGLVMPESFAEVAQLQKATPAAMIYANPFDAGHYVRDQGYRPLVRPREQFDEVVLVCPADAAYQRIEDLQTPLRLAVSHNEDANFIGQRLLEPAGLPESDVERQHKDNFLMVASAVARGQADVGIVSADVYAQLSDITRSRLKVLLQSRINEISHVWLYLPQWQAEADALQPILTELHTDEPGRRILTSLGMPAGFEILDEESMEFMIDLVDTLRD</sequence>
<proteinExistence type="predicted"/>
<evidence type="ECO:0000313" key="1">
    <source>
        <dbReference type="EMBL" id="QRQ82819.1"/>
    </source>
</evidence>
<accession>A0A892ZPS2</accession>
<keyword evidence="2" id="KW-1185">Reference proteome</keyword>
<dbReference type="RefSeq" id="WP_230340109.1">
    <property type="nucleotide sequence ID" value="NZ_CP069798.1"/>
</dbReference>
<name>A0A892ZPS2_9NEIS</name>
<gene>
    <name evidence="1" type="ORF">JQU52_05400</name>
</gene>
<evidence type="ECO:0000313" key="2">
    <source>
        <dbReference type="Proteomes" id="UP000653156"/>
    </source>
</evidence>
<dbReference type="Proteomes" id="UP000653156">
    <property type="component" value="Chromosome"/>
</dbReference>
<dbReference type="EMBL" id="CP069798">
    <property type="protein sequence ID" value="QRQ82819.1"/>
    <property type="molecule type" value="Genomic_DNA"/>
</dbReference>
<protein>
    <submittedName>
        <fullName evidence="1">PhnD/SsuA/transferrin family substrate-binding protein</fullName>
    </submittedName>
</protein>
<reference evidence="1" key="1">
    <citation type="submission" date="2021-02" db="EMBL/GenBank/DDBJ databases">
        <title>Neisseriaceae sp. 26B isolated from the cloaca of a Common Toad-headed Turtle (Mesoclemmys nasuta).</title>
        <authorList>
            <person name="Spergser J."/>
            <person name="Busse H.-J."/>
        </authorList>
    </citation>
    <scope>NUCLEOTIDE SEQUENCE</scope>
    <source>
        <strain evidence="1">26B</strain>
    </source>
</reference>
<dbReference type="KEGG" id="ptes:JQU52_05400"/>
<dbReference type="SUPFAM" id="SSF53850">
    <property type="entry name" value="Periplasmic binding protein-like II"/>
    <property type="match status" value="1"/>
</dbReference>
<dbReference type="Pfam" id="PF12974">
    <property type="entry name" value="Phosphonate-bd"/>
    <property type="match status" value="1"/>
</dbReference>
<organism evidence="1 2">
    <name type="scientific">Paralysiella testudinis</name>
    <dbReference type="NCBI Taxonomy" id="2809020"/>
    <lineage>
        <taxon>Bacteria</taxon>
        <taxon>Pseudomonadati</taxon>
        <taxon>Pseudomonadota</taxon>
        <taxon>Betaproteobacteria</taxon>
        <taxon>Neisseriales</taxon>
        <taxon>Neisseriaceae</taxon>
        <taxon>Paralysiella</taxon>
    </lineage>
</organism>